<dbReference type="RefSeq" id="WP_313873310.1">
    <property type="nucleotide sequence ID" value="NZ_JAVBIK010000001.1"/>
</dbReference>
<comment type="caution">
    <text evidence="2">The sequence shown here is derived from an EMBL/GenBank/DDBJ whole genome shotgun (WGS) entry which is preliminary data.</text>
</comment>
<dbReference type="EMBL" id="JAVBIK010000001">
    <property type="protein sequence ID" value="MDT7517489.1"/>
    <property type="molecule type" value="Genomic_DNA"/>
</dbReference>
<protein>
    <submittedName>
        <fullName evidence="2">DUF1499 domain-containing protein</fullName>
    </submittedName>
</protein>
<evidence type="ECO:0000313" key="2">
    <source>
        <dbReference type="EMBL" id="MDT7517489.1"/>
    </source>
</evidence>
<dbReference type="PANTHER" id="PTHR34801:SF6">
    <property type="entry name" value="SLL1620 PROTEIN"/>
    <property type="match status" value="1"/>
</dbReference>
<name>A0ABU3KI83_9BURK</name>
<sequence>MKTLWFVGLVVILLPAVVFFAGQLGMLKGKAPGDLGVHNGRLKPPSNTPNSVSSQAGLYPEHPQRGYADIPPLHYQGDGASALRKLADIVRALPATTVVTETSDYLYAQSTTPTLKFTDDVEFWLNPAEQVIHVRSASRIGRKDFAVNRARVESIRAQFEKN</sequence>
<dbReference type="InterPro" id="IPR010865">
    <property type="entry name" value="DUF1499"/>
</dbReference>
<organism evidence="2 3">
    <name type="scientific">Rhodoferax potami</name>
    <dbReference type="NCBI Taxonomy" id="3068338"/>
    <lineage>
        <taxon>Bacteria</taxon>
        <taxon>Pseudomonadati</taxon>
        <taxon>Pseudomonadota</taxon>
        <taxon>Betaproteobacteria</taxon>
        <taxon>Burkholderiales</taxon>
        <taxon>Comamonadaceae</taxon>
        <taxon>Rhodoferax</taxon>
    </lineage>
</organism>
<evidence type="ECO:0000256" key="1">
    <source>
        <dbReference type="SAM" id="MobiDB-lite"/>
    </source>
</evidence>
<dbReference type="PANTHER" id="PTHR34801">
    <property type="entry name" value="EXPRESSED PROTEIN"/>
    <property type="match status" value="1"/>
</dbReference>
<evidence type="ECO:0000313" key="3">
    <source>
        <dbReference type="Proteomes" id="UP001321700"/>
    </source>
</evidence>
<accession>A0ABU3KI83</accession>
<dbReference type="PIRSF" id="PIRSF026426">
    <property type="entry name" value="DUF1499"/>
    <property type="match status" value="1"/>
</dbReference>
<proteinExistence type="predicted"/>
<reference evidence="2 3" key="1">
    <citation type="submission" date="2023-08" db="EMBL/GenBank/DDBJ databases">
        <title>Rhodoferax potami sp. nov. and Rhodoferax mekongensis sp. nov., isolated from the Mekong River in Thailand.</title>
        <authorList>
            <person name="Kitikhun S."/>
            <person name="Charoenyingcharoen P."/>
            <person name="Siriarchawattana P."/>
            <person name="Likhitrattanapisal S."/>
            <person name="Nilsakha T."/>
            <person name="Chanpet A."/>
            <person name="Rattanawaree P."/>
            <person name="Ingsriswang S."/>
        </authorList>
    </citation>
    <scope>NUCLEOTIDE SEQUENCE [LARGE SCALE GENOMIC DNA]</scope>
    <source>
        <strain evidence="2 3">TBRC 17660</strain>
    </source>
</reference>
<keyword evidence="3" id="KW-1185">Reference proteome</keyword>
<gene>
    <name evidence="2" type="ORF">RAE19_01815</name>
</gene>
<dbReference type="Pfam" id="PF07386">
    <property type="entry name" value="DUF1499"/>
    <property type="match status" value="1"/>
</dbReference>
<dbReference type="Proteomes" id="UP001321700">
    <property type="component" value="Unassembled WGS sequence"/>
</dbReference>
<feature type="region of interest" description="Disordered" evidence="1">
    <location>
        <begin position="37"/>
        <end position="58"/>
    </location>
</feature>